<dbReference type="EMBL" id="FTOM01000001">
    <property type="protein sequence ID" value="SIS53578.1"/>
    <property type="molecule type" value="Genomic_DNA"/>
</dbReference>
<dbReference type="PANTHER" id="PTHR30469">
    <property type="entry name" value="MULTIDRUG RESISTANCE PROTEIN MDTA"/>
    <property type="match status" value="1"/>
</dbReference>
<gene>
    <name evidence="4" type="ORF">SAMN05421795_101392</name>
</gene>
<evidence type="ECO:0000313" key="4">
    <source>
        <dbReference type="EMBL" id="SIS53578.1"/>
    </source>
</evidence>
<evidence type="ECO:0000259" key="3">
    <source>
        <dbReference type="Pfam" id="PF25954"/>
    </source>
</evidence>
<proteinExistence type="inferred from homology"/>
<keyword evidence="5" id="KW-1185">Reference proteome</keyword>
<dbReference type="InterPro" id="IPR006143">
    <property type="entry name" value="RND_pump_MFP"/>
</dbReference>
<dbReference type="PANTHER" id="PTHR30469:SF15">
    <property type="entry name" value="HLYD FAMILY OF SECRETION PROTEINS"/>
    <property type="match status" value="1"/>
</dbReference>
<sequence>MTRPTPLPPPVGARTPWGRALSGLAMVLPVLMLLAAPPLRAEAPADTALPAPAATAAPRPVVSEILSPEGTRRRSFPGVIAAAVETPLGFQTAGRIATRPAGLGDRVASGAVLATLDQITLAQDVAAARAALSAAEARADLAEQTRTRVRELHRRGVSPEAQLEAAEAGADSATASLRAARADLARAEDAARFGTLRAPADGIITAVLAEPGTNVTPGTPVLQLATDAGREAVIDVPEDVLTLLAPDARFRIIPRAFGMTALTGRLRLIEPEADSGTRSHRLRIALDPAGHAPPRLGTLVTARLERPDTPVLTLPAAAILPTPDGPAVWRVDPDRRATRTAVTLGAPIAGPGADRVVVSGGLAEGDEIVIRGIHSISEGQPLGPRQTAGEDRP</sequence>
<dbReference type="Gene3D" id="2.40.30.170">
    <property type="match status" value="1"/>
</dbReference>
<dbReference type="Proteomes" id="UP000186098">
    <property type="component" value="Unassembled WGS sequence"/>
</dbReference>
<dbReference type="NCBIfam" id="TIGR01730">
    <property type="entry name" value="RND_mfp"/>
    <property type="match status" value="1"/>
</dbReference>
<comment type="similarity">
    <text evidence="1">Belongs to the membrane fusion protein (MFP) (TC 8.A.1) family.</text>
</comment>
<feature type="region of interest" description="Disordered" evidence="2">
    <location>
        <begin position="374"/>
        <end position="393"/>
    </location>
</feature>
<dbReference type="Gene3D" id="2.40.50.100">
    <property type="match status" value="1"/>
</dbReference>
<dbReference type="GO" id="GO:1990281">
    <property type="term" value="C:efflux pump complex"/>
    <property type="evidence" value="ECO:0007669"/>
    <property type="project" value="TreeGrafter"/>
</dbReference>
<name>A0A1N7JW60_9RHOB</name>
<dbReference type="OrthoDB" id="9813967at2"/>
<dbReference type="SUPFAM" id="SSF111369">
    <property type="entry name" value="HlyD-like secretion proteins"/>
    <property type="match status" value="1"/>
</dbReference>
<dbReference type="RefSeq" id="WP_083947528.1">
    <property type="nucleotide sequence ID" value="NZ_FTOM01000001.1"/>
</dbReference>
<dbReference type="Gene3D" id="1.10.287.470">
    <property type="entry name" value="Helix hairpin bin"/>
    <property type="match status" value="1"/>
</dbReference>
<protein>
    <submittedName>
        <fullName evidence="4">RND family efflux transporter, MFP subunit</fullName>
    </submittedName>
</protein>
<feature type="domain" description="CusB-like beta-barrel" evidence="3">
    <location>
        <begin position="233"/>
        <end position="290"/>
    </location>
</feature>
<dbReference type="AlphaFoldDB" id="A0A1N7JW60"/>
<organism evidence="4 5">
    <name type="scientific">Phaeovulum vinaykumarii</name>
    <dbReference type="NCBI Taxonomy" id="407234"/>
    <lineage>
        <taxon>Bacteria</taxon>
        <taxon>Pseudomonadati</taxon>
        <taxon>Pseudomonadota</taxon>
        <taxon>Alphaproteobacteria</taxon>
        <taxon>Rhodobacterales</taxon>
        <taxon>Paracoccaceae</taxon>
        <taxon>Phaeovulum</taxon>
    </lineage>
</organism>
<dbReference type="STRING" id="407234.SAMN05421795_101392"/>
<evidence type="ECO:0000256" key="1">
    <source>
        <dbReference type="ARBA" id="ARBA00009477"/>
    </source>
</evidence>
<reference evidence="5" key="1">
    <citation type="submission" date="2017-01" db="EMBL/GenBank/DDBJ databases">
        <authorList>
            <person name="Varghese N."/>
            <person name="Submissions S."/>
        </authorList>
    </citation>
    <scope>NUCLEOTIDE SEQUENCE [LARGE SCALE GENOMIC DNA]</scope>
    <source>
        <strain evidence="5">DSM 18714</strain>
    </source>
</reference>
<dbReference type="GO" id="GO:0015562">
    <property type="term" value="F:efflux transmembrane transporter activity"/>
    <property type="evidence" value="ECO:0007669"/>
    <property type="project" value="TreeGrafter"/>
</dbReference>
<dbReference type="Pfam" id="PF25954">
    <property type="entry name" value="Beta-barrel_RND_2"/>
    <property type="match status" value="1"/>
</dbReference>
<evidence type="ECO:0000313" key="5">
    <source>
        <dbReference type="Proteomes" id="UP000186098"/>
    </source>
</evidence>
<accession>A0A1N7JW60</accession>
<dbReference type="Gene3D" id="2.40.420.20">
    <property type="match status" value="1"/>
</dbReference>
<dbReference type="InterPro" id="IPR058792">
    <property type="entry name" value="Beta-barrel_RND_2"/>
</dbReference>
<evidence type="ECO:0000256" key="2">
    <source>
        <dbReference type="SAM" id="MobiDB-lite"/>
    </source>
</evidence>